<evidence type="ECO:0000256" key="1">
    <source>
        <dbReference type="ARBA" id="ARBA00001933"/>
    </source>
</evidence>
<evidence type="ECO:0000256" key="4">
    <source>
        <dbReference type="RuleBase" id="RU362118"/>
    </source>
</evidence>
<dbReference type="SUPFAM" id="SSF53383">
    <property type="entry name" value="PLP-dependent transferases"/>
    <property type="match status" value="1"/>
</dbReference>
<dbReference type="InterPro" id="IPR015422">
    <property type="entry name" value="PyrdxlP-dep_Trfase_small"/>
</dbReference>
<dbReference type="PROSITE" id="PS00868">
    <property type="entry name" value="CYS_MET_METAB_PP"/>
    <property type="match status" value="1"/>
</dbReference>
<dbReference type="HOGENOM" id="CLU_018986_2_0_10"/>
<dbReference type="RefSeq" id="WP_015691806.1">
    <property type="nucleotide sequence ID" value="NC_016940.1"/>
</dbReference>
<dbReference type="Gene3D" id="3.40.640.10">
    <property type="entry name" value="Type I PLP-dependent aspartate aminotransferase-like (Major domain)"/>
    <property type="match status" value="1"/>
</dbReference>
<dbReference type="KEGG" id="sgn:SGRA_1434"/>
<organism evidence="5 6">
    <name type="scientific">Saprospira grandis (strain Lewin)</name>
    <dbReference type="NCBI Taxonomy" id="984262"/>
    <lineage>
        <taxon>Bacteria</taxon>
        <taxon>Pseudomonadati</taxon>
        <taxon>Bacteroidota</taxon>
        <taxon>Saprospiria</taxon>
        <taxon>Saprospirales</taxon>
        <taxon>Saprospiraceae</taxon>
        <taxon>Saprospira</taxon>
    </lineage>
</organism>
<proteinExistence type="inferred from homology"/>
<dbReference type="CDD" id="cd00614">
    <property type="entry name" value="CGS_like"/>
    <property type="match status" value="1"/>
</dbReference>
<dbReference type="InterPro" id="IPR015421">
    <property type="entry name" value="PyrdxlP-dep_Trfase_major"/>
</dbReference>
<comment type="cofactor">
    <cofactor evidence="1 4">
        <name>pyridoxal 5'-phosphate</name>
        <dbReference type="ChEBI" id="CHEBI:597326"/>
    </cofactor>
</comment>
<sequence>MDTSYLLTHLGEEREDYYNAVIPPIMQSSNFAYNSLADFRSAILNELDNFVYSRGNNPTVAILRQKLAALEQAEDALVFGSGSAACAVAIISQLQAGDHLLSVQSPYSWTYKLISKLLSRFGISYDFIDASNLQEIEAAIRPNTKVLFLESPNSLTFELQDLAACAALAKKHGIRTICDNSYASPIYQNPIALGIDLVVHSATKYLNGHSDVVAGVVCGSKALIQKMFELDYMALGPAISPNDAWLLLRGLRTLPLRIQKSNEHAKKVVDYLAQHPKVDYVLYPGHPSHPQYELAQKQMSGFGGLFSVNFKAKRIEQMERFSEALMPTFLLAVSWGGFESLQVPTACFYNLGTAPPPPLPFSFVRYYVGLEDPDYIIDAFEKAFVHLED</sequence>
<dbReference type="AlphaFoldDB" id="H6L7U8"/>
<dbReference type="GO" id="GO:0019346">
    <property type="term" value="P:transsulfuration"/>
    <property type="evidence" value="ECO:0007669"/>
    <property type="project" value="InterPro"/>
</dbReference>
<dbReference type="Pfam" id="PF01053">
    <property type="entry name" value="Cys_Met_Meta_PP"/>
    <property type="match status" value="1"/>
</dbReference>
<dbReference type="GO" id="GO:0005737">
    <property type="term" value="C:cytoplasm"/>
    <property type="evidence" value="ECO:0007669"/>
    <property type="project" value="TreeGrafter"/>
</dbReference>
<dbReference type="InterPro" id="IPR054542">
    <property type="entry name" value="Cys_met_metab_PP"/>
</dbReference>
<keyword evidence="6" id="KW-1185">Reference proteome</keyword>
<name>H6L7U8_SAPGL</name>
<dbReference type="PIRSF" id="PIRSF001434">
    <property type="entry name" value="CGS"/>
    <property type="match status" value="1"/>
</dbReference>
<evidence type="ECO:0000256" key="2">
    <source>
        <dbReference type="ARBA" id="ARBA00022898"/>
    </source>
</evidence>
<feature type="modified residue" description="N6-(pyridoxal phosphate)lysine" evidence="3">
    <location>
        <position position="204"/>
    </location>
</feature>
<dbReference type="GO" id="GO:0016846">
    <property type="term" value="F:carbon-sulfur lyase activity"/>
    <property type="evidence" value="ECO:0007669"/>
    <property type="project" value="TreeGrafter"/>
</dbReference>
<dbReference type="PANTHER" id="PTHR11808">
    <property type="entry name" value="TRANS-SULFURATION ENZYME FAMILY MEMBER"/>
    <property type="match status" value="1"/>
</dbReference>
<evidence type="ECO:0000256" key="3">
    <source>
        <dbReference type="PIRSR" id="PIRSR001434-2"/>
    </source>
</evidence>
<dbReference type="EMBL" id="CP002831">
    <property type="protein sequence ID" value="AFC24169.1"/>
    <property type="molecule type" value="Genomic_DNA"/>
</dbReference>
<comment type="similarity">
    <text evidence="4">Belongs to the trans-sulfuration enzymes family.</text>
</comment>
<protein>
    <submittedName>
        <fullName evidence="5">Cystathionine gamma-synthase</fullName>
    </submittedName>
</protein>
<dbReference type="OrthoDB" id="9803729at2"/>
<dbReference type="STRING" id="984262.SGRA_1434"/>
<accession>H6L7U8</accession>
<dbReference type="FunFam" id="3.40.640.10:FF:000046">
    <property type="entry name" value="Cystathionine gamma-lyase"/>
    <property type="match status" value="1"/>
</dbReference>
<dbReference type="Gene3D" id="3.90.1150.10">
    <property type="entry name" value="Aspartate Aminotransferase, domain 1"/>
    <property type="match status" value="1"/>
</dbReference>
<dbReference type="PANTHER" id="PTHR11808:SF80">
    <property type="entry name" value="CYSTATHIONINE GAMMA-LYASE"/>
    <property type="match status" value="1"/>
</dbReference>
<dbReference type="Proteomes" id="UP000007519">
    <property type="component" value="Chromosome"/>
</dbReference>
<reference evidence="5 6" key="1">
    <citation type="journal article" date="2012" name="Stand. Genomic Sci.">
        <title>Complete genome sequencing and analysis of Saprospira grandis str. Lewin, a predatory marine bacterium.</title>
        <authorList>
            <person name="Saw J.H."/>
            <person name="Yuryev A."/>
            <person name="Kanbe M."/>
            <person name="Hou S."/>
            <person name="Young A.G."/>
            <person name="Aizawa S."/>
            <person name="Alam M."/>
        </authorList>
    </citation>
    <scope>NUCLEOTIDE SEQUENCE [LARGE SCALE GENOMIC DNA]</scope>
    <source>
        <strain evidence="5 6">Lewin</strain>
    </source>
</reference>
<dbReference type="GO" id="GO:0030170">
    <property type="term" value="F:pyridoxal phosphate binding"/>
    <property type="evidence" value="ECO:0007669"/>
    <property type="project" value="InterPro"/>
</dbReference>
<keyword evidence="2 3" id="KW-0663">Pyridoxal phosphate</keyword>
<gene>
    <name evidence="5" type="ordered locus">SGRA_1434</name>
</gene>
<dbReference type="InterPro" id="IPR015424">
    <property type="entry name" value="PyrdxlP-dep_Trfase"/>
</dbReference>
<dbReference type="InterPro" id="IPR000277">
    <property type="entry name" value="Cys/Met-Metab_PyrdxlP-dep_enz"/>
</dbReference>
<evidence type="ECO:0000313" key="6">
    <source>
        <dbReference type="Proteomes" id="UP000007519"/>
    </source>
</evidence>
<evidence type="ECO:0000313" key="5">
    <source>
        <dbReference type="EMBL" id="AFC24169.1"/>
    </source>
</evidence>
<dbReference type="eggNOG" id="COG0626">
    <property type="taxonomic scope" value="Bacteria"/>
</dbReference>